<name>A0ABU5ZFW3_9BACL</name>
<dbReference type="Gene3D" id="3.40.50.720">
    <property type="entry name" value="NAD(P)-binding Rossmann-like Domain"/>
    <property type="match status" value="1"/>
</dbReference>
<dbReference type="Pfam" id="PF13478">
    <property type="entry name" value="XdhC_C"/>
    <property type="match status" value="1"/>
</dbReference>
<dbReference type="InterPro" id="IPR009078">
    <property type="entry name" value="Ferritin-like_SF"/>
</dbReference>
<dbReference type="InterPro" id="IPR003777">
    <property type="entry name" value="XdhC_CoxI"/>
</dbReference>
<dbReference type="Proteomes" id="UP001310386">
    <property type="component" value="Unassembled WGS sequence"/>
</dbReference>
<dbReference type="Gene3D" id="1.10.620.20">
    <property type="entry name" value="Ribonucleotide Reductase, subunit A"/>
    <property type="match status" value="1"/>
</dbReference>
<reference evidence="2" key="1">
    <citation type="submission" date="2023-12" db="EMBL/GenBank/DDBJ databases">
        <title>Fervidustalea candida gen. nov., sp. nov., a novel member of the family Paenibacillaceae isolated from a geothermal area.</title>
        <authorList>
            <person name="Li W.-J."/>
            <person name="Jiao J.-Y."/>
            <person name="Chen Y."/>
        </authorList>
    </citation>
    <scope>NUCLEOTIDE SEQUENCE</scope>
    <source>
        <strain evidence="2">SYSU GA230002</strain>
    </source>
</reference>
<dbReference type="Pfam" id="PF04945">
    <property type="entry name" value="YHS"/>
    <property type="match status" value="1"/>
</dbReference>
<dbReference type="SUPFAM" id="SSF47240">
    <property type="entry name" value="Ferritin-like"/>
    <property type="match status" value="1"/>
</dbReference>
<proteinExistence type="predicted"/>
<dbReference type="SMART" id="SM00746">
    <property type="entry name" value="TRASH"/>
    <property type="match status" value="1"/>
</dbReference>
<sequence>MPFAVVTVVRSAKPTSAVVGSKALVYPNGQMFGFVGGHCTQSLVVSQALECIETGESRLLLITSDESQIRVNDGVTVMPMTCHSEGTVELFIEPKLPAPTLLVIGDSPIAKYLLTFGEHMNFNVKSLSLEQISKSEAPDVHLLKDKIQQILKPGSYVVIATMGVYDEESIRALAGIELSYAGLITSPKRKAKVLDWIKDQGLSAQFSSFISAPAGLDLGAVEPSEIAITILAEIIQYRRQKKRPAVKFEARITERNEAIDPVCHMVVDMDKTLFKTEYQGKEYGFCCPHCRQAFLKDPDSYVKEVNV</sequence>
<dbReference type="InterPro" id="IPR052698">
    <property type="entry name" value="MoCofactor_Util/Proc"/>
</dbReference>
<evidence type="ECO:0000313" key="3">
    <source>
        <dbReference type="Proteomes" id="UP001310386"/>
    </source>
</evidence>
<protein>
    <submittedName>
        <fullName evidence="2">XdhC family protein</fullName>
    </submittedName>
</protein>
<dbReference type="InterPro" id="IPR011017">
    <property type="entry name" value="TRASH_dom"/>
</dbReference>
<feature type="domain" description="TRASH" evidence="1">
    <location>
        <begin position="260"/>
        <end position="298"/>
    </location>
</feature>
<keyword evidence="3" id="KW-1185">Reference proteome</keyword>
<dbReference type="PANTHER" id="PTHR30388">
    <property type="entry name" value="ALDEHYDE OXIDOREDUCTASE MOLYBDENUM COFACTOR ASSEMBLY PROTEIN"/>
    <property type="match status" value="1"/>
</dbReference>
<evidence type="ECO:0000313" key="2">
    <source>
        <dbReference type="EMBL" id="MEB3101396.1"/>
    </source>
</evidence>
<evidence type="ECO:0000259" key="1">
    <source>
        <dbReference type="SMART" id="SM00746"/>
    </source>
</evidence>
<dbReference type="Pfam" id="PF02625">
    <property type="entry name" value="XdhC_CoxI"/>
    <property type="match status" value="1"/>
</dbReference>
<dbReference type="InterPro" id="IPR007029">
    <property type="entry name" value="YHS_dom"/>
</dbReference>
<comment type="caution">
    <text evidence="2">The sequence shown here is derived from an EMBL/GenBank/DDBJ whole genome shotgun (WGS) entry which is preliminary data.</text>
</comment>
<dbReference type="EMBL" id="JAYJLD010000007">
    <property type="protein sequence ID" value="MEB3101396.1"/>
    <property type="molecule type" value="Genomic_DNA"/>
</dbReference>
<dbReference type="InterPro" id="IPR027051">
    <property type="entry name" value="XdhC_Rossmann_dom"/>
</dbReference>
<dbReference type="InterPro" id="IPR012348">
    <property type="entry name" value="RNR-like"/>
</dbReference>
<organism evidence="2 3">
    <name type="scientific">Ferviditalea candida</name>
    <dbReference type="NCBI Taxonomy" id="3108399"/>
    <lineage>
        <taxon>Bacteria</taxon>
        <taxon>Bacillati</taxon>
        <taxon>Bacillota</taxon>
        <taxon>Bacilli</taxon>
        <taxon>Bacillales</taxon>
        <taxon>Paenibacillaceae</taxon>
        <taxon>Ferviditalea</taxon>
    </lineage>
</organism>
<dbReference type="RefSeq" id="WP_371753510.1">
    <property type="nucleotide sequence ID" value="NZ_JAYJLD010000007.1"/>
</dbReference>
<gene>
    <name evidence="2" type="ORF">VF724_06925</name>
</gene>
<accession>A0ABU5ZFW3</accession>
<dbReference type="PANTHER" id="PTHR30388:SF6">
    <property type="entry name" value="XANTHINE DEHYDROGENASE SUBUNIT A-RELATED"/>
    <property type="match status" value="1"/>
</dbReference>